<dbReference type="EMBL" id="QUSL01000004">
    <property type="protein sequence ID" value="RGD86659.1"/>
    <property type="molecule type" value="Genomic_DNA"/>
</dbReference>
<gene>
    <name evidence="1" type="ORF">DXB93_03875</name>
</gene>
<evidence type="ECO:0008006" key="3">
    <source>
        <dbReference type="Google" id="ProtNLM"/>
    </source>
</evidence>
<comment type="caution">
    <text evidence="1">The sequence shown here is derived from an EMBL/GenBank/DDBJ whole genome shotgun (WGS) entry which is preliminary data.</text>
</comment>
<proteinExistence type="predicted"/>
<evidence type="ECO:0000313" key="2">
    <source>
        <dbReference type="Proteomes" id="UP000261032"/>
    </source>
</evidence>
<name>A0A3E3EFU6_9FIRM</name>
<accession>A0A3E3EFU6</accession>
<dbReference type="AlphaFoldDB" id="A0A3E3EFU6"/>
<sequence length="308" mass="35975">MIEEYIANNQFQDALDLLNDMDDEMTRYQRLVCLYGLGEYQMAKAEGMLAKAKASNTYYDVVSIYVATLKELEEFEEAINIMVEELSMPYIPYEYEAIFNAAHDELLLAKREANEGMERHNNNAFSLDDMENILMKDLPNEDLLYMAIEQMEGINIRRLLPAIRNFLKDENKPSFAKSLLIELMIDQEIDEEMTLVKKGIEYGINPSYAPLVLNQEVGGTILNLLSEGIEDDNPSLYSLCEQFLNFYLYLVYPKYIDDYDYRPIAAAIHYHIASMQYIDIELDDIEYLYNCDKEEILEKLNEIKEIEY</sequence>
<organism evidence="1 2">
    <name type="scientific">Thomasclavelia ramosa</name>
    <dbReference type="NCBI Taxonomy" id="1547"/>
    <lineage>
        <taxon>Bacteria</taxon>
        <taxon>Bacillati</taxon>
        <taxon>Bacillota</taxon>
        <taxon>Erysipelotrichia</taxon>
        <taxon>Erysipelotrichales</taxon>
        <taxon>Coprobacillaceae</taxon>
        <taxon>Thomasclavelia</taxon>
    </lineage>
</organism>
<evidence type="ECO:0000313" key="1">
    <source>
        <dbReference type="EMBL" id="RGD86659.1"/>
    </source>
</evidence>
<dbReference type="RefSeq" id="WP_117580592.1">
    <property type="nucleotide sequence ID" value="NZ_QUSL01000004.1"/>
</dbReference>
<dbReference type="Proteomes" id="UP000261032">
    <property type="component" value="Unassembled WGS sequence"/>
</dbReference>
<dbReference type="SUPFAM" id="SSF116965">
    <property type="entry name" value="Hypothetical protein MPN330"/>
    <property type="match status" value="1"/>
</dbReference>
<protein>
    <recommendedName>
        <fullName evidence="3">Tetratricopeptide repeat protein</fullName>
    </recommendedName>
</protein>
<reference evidence="1 2" key="1">
    <citation type="submission" date="2018-08" db="EMBL/GenBank/DDBJ databases">
        <title>A genome reference for cultivated species of the human gut microbiota.</title>
        <authorList>
            <person name="Zou Y."/>
            <person name="Xue W."/>
            <person name="Luo G."/>
        </authorList>
    </citation>
    <scope>NUCLEOTIDE SEQUENCE [LARGE SCALE GENOMIC DNA]</scope>
    <source>
        <strain evidence="1 2">OM06-4</strain>
    </source>
</reference>